<reference evidence="14" key="1">
    <citation type="submission" date="2023-07" db="EMBL/GenBank/DDBJ databases">
        <title>A draft genome of Kazachstania heterogenica Y-27499.</title>
        <authorList>
            <person name="Donic C."/>
            <person name="Kralova J.S."/>
            <person name="Fidel L."/>
            <person name="Ben-Dor S."/>
            <person name="Jung S."/>
        </authorList>
    </citation>
    <scope>NUCLEOTIDE SEQUENCE [LARGE SCALE GENOMIC DNA]</scope>
    <source>
        <strain evidence="14">Y27499</strain>
    </source>
</reference>
<dbReference type="PANTHER" id="PTHR12358:SF101">
    <property type="entry name" value="MITOCHONDRIAL IMPORT INNER MEMBRANE TRANSLOCASE SUBUNIT TIM54"/>
    <property type="match status" value="1"/>
</dbReference>
<evidence type="ECO:0000256" key="6">
    <source>
        <dbReference type="ARBA" id="ARBA00022792"/>
    </source>
</evidence>
<evidence type="ECO:0000313" key="14">
    <source>
        <dbReference type="Proteomes" id="UP001306508"/>
    </source>
</evidence>
<evidence type="ECO:0000256" key="4">
    <source>
        <dbReference type="ARBA" id="ARBA00022448"/>
    </source>
</evidence>
<dbReference type="GO" id="GO:0005743">
    <property type="term" value="C:mitochondrial inner membrane"/>
    <property type="evidence" value="ECO:0007669"/>
    <property type="project" value="UniProtKB-SubCell"/>
</dbReference>
<evidence type="ECO:0000256" key="5">
    <source>
        <dbReference type="ARBA" id="ARBA00022692"/>
    </source>
</evidence>
<keyword evidence="14" id="KW-1185">Reference proteome</keyword>
<feature type="compositionally biased region" description="Polar residues" evidence="12">
    <location>
        <begin position="269"/>
        <end position="285"/>
    </location>
</feature>
<name>A0AAN7WG95_9SACH</name>
<protein>
    <recommendedName>
        <fullName evidence="3">Mitochondrial import inner membrane translocase subunit TIM54</fullName>
    </recommendedName>
</protein>
<evidence type="ECO:0000256" key="10">
    <source>
        <dbReference type="ARBA" id="ARBA00023128"/>
    </source>
</evidence>
<evidence type="ECO:0000256" key="11">
    <source>
        <dbReference type="ARBA" id="ARBA00023136"/>
    </source>
</evidence>
<accession>A0AAN7WG95</accession>
<dbReference type="EMBL" id="JAWIZZ010000047">
    <property type="protein sequence ID" value="KAK5779288.1"/>
    <property type="molecule type" value="Genomic_DNA"/>
</dbReference>
<keyword evidence="9" id="KW-0811">Translocation</keyword>
<organism evidence="13 14">
    <name type="scientific">Arxiozyma heterogenica</name>
    <dbReference type="NCBI Taxonomy" id="278026"/>
    <lineage>
        <taxon>Eukaryota</taxon>
        <taxon>Fungi</taxon>
        <taxon>Dikarya</taxon>
        <taxon>Ascomycota</taxon>
        <taxon>Saccharomycotina</taxon>
        <taxon>Saccharomycetes</taxon>
        <taxon>Saccharomycetales</taxon>
        <taxon>Saccharomycetaceae</taxon>
        <taxon>Arxiozyma</taxon>
    </lineage>
</organism>
<evidence type="ECO:0000256" key="9">
    <source>
        <dbReference type="ARBA" id="ARBA00023010"/>
    </source>
</evidence>
<keyword evidence="10" id="KW-0496">Mitochondrion</keyword>
<evidence type="ECO:0000256" key="3">
    <source>
        <dbReference type="ARBA" id="ARBA00020796"/>
    </source>
</evidence>
<proteinExistence type="inferred from homology"/>
<evidence type="ECO:0000256" key="8">
    <source>
        <dbReference type="ARBA" id="ARBA00022989"/>
    </source>
</evidence>
<dbReference type="AlphaFoldDB" id="A0AAN7WG95"/>
<dbReference type="Proteomes" id="UP001306508">
    <property type="component" value="Unassembled WGS sequence"/>
</dbReference>
<evidence type="ECO:0000256" key="12">
    <source>
        <dbReference type="SAM" id="MobiDB-lite"/>
    </source>
</evidence>
<gene>
    <name evidence="13" type="ORF">RI543_003178</name>
</gene>
<dbReference type="Pfam" id="PF11711">
    <property type="entry name" value="Tim54"/>
    <property type="match status" value="1"/>
</dbReference>
<feature type="region of interest" description="Disordered" evidence="12">
    <location>
        <begin position="269"/>
        <end position="313"/>
    </location>
</feature>
<comment type="subcellular location">
    <subcellularLocation>
        <location evidence="1">Mitochondrion inner membrane</location>
        <topology evidence="1">Single-pass membrane protein</topology>
    </subcellularLocation>
</comment>
<keyword evidence="8" id="KW-1133">Transmembrane helix</keyword>
<dbReference type="PANTHER" id="PTHR12358">
    <property type="entry name" value="SPHINGOSINE KINASE"/>
    <property type="match status" value="1"/>
</dbReference>
<keyword evidence="5" id="KW-0812">Transmembrane</keyword>
<keyword evidence="7" id="KW-0653">Protein transport</keyword>
<evidence type="ECO:0000256" key="1">
    <source>
        <dbReference type="ARBA" id="ARBA00004434"/>
    </source>
</evidence>
<dbReference type="InterPro" id="IPR021056">
    <property type="entry name" value="Mt_import_IM_translocase_Tim54"/>
</dbReference>
<evidence type="ECO:0000256" key="7">
    <source>
        <dbReference type="ARBA" id="ARBA00022927"/>
    </source>
</evidence>
<keyword evidence="4" id="KW-0813">Transport</keyword>
<sequence>MTEKQPVAQGKGFTNPALKVMDISRIKLPSRNWMIFWSVLTVAISGVVYDKYEQKQIVKRYSKSVESKSCAKMATNRVPRKITVFISPPPNDYLETSLKIWRRYIKPVLYSAGLDYDIVEEDKQGVIRTYVANEIRKIRKEYLLEQSENNLRNQKKLSDFEDSLNATHGNDELNGREYKRNFDYRDLIGVFYKRPKIDKIIHTDSEPTDPTLTGGVICLGRGSYKEYINGLHEGLLGPLEQPEISTLKDTAEDIERKDPSADEIRDALNEQTNDNNSELSNANMNKQKDDDNNTLDENSNNNDKKEDVSNSKDSKVLARFISPENYSNVSLSEEVVIQLPVIKNPATGVPIFLHQPVLMIPVPSLSGFTTIPTRIIRFYQRRFYTEQVCSQVAHLVNQDNIRPFKDPVDLLIGVEEEDDWPSHWVKQGLKKNSEWVQPLKSDKRVTEYMSVLKQDYDTINIDKNKDR</sequence>
<keyword evidence="6" id="KW-0999">Mitochondrion inner membrane</keyword>
<evidence type="ECO:0000313" key="13">
    <source>
        <dbReference type="EMBL" id="KAK5779288.1"/>
    </source>
</evidence>
<dbReference type="GO" id="GO:0015031">
    <property type="term" value="P:protein transport"/>
    <property type="evidence" value="ECO:0007669"/>
    <property type="project" value="UniProtKB-KW"/>
</dbReference>
<comment type="similarity">
    <text evidence="2">Belongs to the TIM54 family.</text>
</comment>
<comment type="caution">
    <text evidence="13">The sequence shown here is derived from an EMBL/GenBank/DDBJ whole genome shotgun (WGS) entry which is preliminary data.</text>
</comment>
<dbReference type="InterPro" id="IPR050187">
    <property type="entry name" value="Lipid_Phosphate_FormReg"/>
</dbReference>
<keyword evidence="11" id="KW-0472">Membrane</keyword>
<evidence type="ECO:0000256" key="2">
    <source>
        <dbReference type="ARBA" id="ARBA00006355"/>
    </source>
</evidence>
<feature type="compositionally biased region" description="Basic and acidic residues" evidence="12">
    <location>
        <begin position="302"/>
        <end position="313"/>
    </location>
</feature>